<evidence type="ECO:0000313" key="7">
    <source>
        <dbReference type="Proteomes" id="UP001183619"/>
    </source>
</evidence>
<dbReference type="InterPro" id="IPR003439">
    <property type="entry name" value="ABC_transporter-like_ATP-bd"/>
</dbReference>
<keyword evidence="2" id="KW-0813">Transport</keyword>
<dbReference type="InterPro" id="IPR003593">
    <property type="entry name" value="AAA+_ATPase"/>
</dbReference>
<dbReference type="InterPro" id="IPR027417">
    <property type="entry name" value="P-loop_NTPase"/>
</dbReference>
<sequence length="240" mass="25791">MTSTSSPAVLSFHKAGISPLWQDLSLELHPGDFLAILGPNGVGKSSLINAVLGTRSLSSGSLKLLGTVGYIPQQRMFPTDLPLRARDLVSLALAHGVLRKRRASRRDVDTLLAQVGATGIADVRVGLLSGGQQQLIRQAQAFARDPDLLLCDEPLLSLDPGMQKHVVDLLQQRMAEKSTAIMCVTHSINPVLHCATKVLYLTPRGHKIGSVDEVLTTESLSELYGTHVEVARVNGRVVVV</sequence>
<dbReference type="Gene3D" id="3.40.50.300">
    <property type="entry name" value="P-loop containing nucleotide triphosphate hydrolases"/>
    <property type="match status" value="1"/>
</dbReference>
<dbReference type="PANTHER" id="PTHR42734">
    <property type="entry name" value="METAL TRANSPORT SYSTEM ATP-BINDING PROTEIN TM_0124-RELATED"/>
    <property type="match status" value="1"/>
</dbReference>
<dbReference type="Proteomes" id="UP001183619">
    <property type="component" value="Unassembled WGS sequence"/>
</dbReference>
<dbReference type="EMBL" id="JAVDYF010000001">
    <property type="protein sequence ID" value="MDR7353784.1"/>
    <property type="molecule type" value="Genomic_DNA"/>
</dbReference>
<gene>
    <name evidence="6" type="ORF">J2S37_000322</name>
</gene>
<name>A0ABU2B587_9CORY</name>
<keyword evidence="3" id="KW-0547">Nucleotide-binding</keyword>
<dbReference type="InterPro" id="IPR050153">
    <property type="entry name" value="Metal_Ion_Import_ABC"/>
</dbReference>
<keyword evidence="4 6" id="KW-0067">ATP-binding</keyword>
<feature type="domain" description="ABC transporter" evidence="5">
    <location>
        <begin position="4"/>
        <end position="228"/>
    </location>
</feature>
<dbReference type="SUPFAM" id="SSF52540">
    <property type="entry name" value="P-loop containing nucleoside triphosphate hydrolases"/>
    <property type="match status" value="1"/>
</dbReference>
<evidence type="ECO:0000256" key="2">
    <source>
        <dbReference type="ARBA" id="ARBA00022448"/>
    </source>
</evidence>
<evidence type="ECO:0000256" key="3">
    <source>
        <dbReference type="ARBA" id="ARBA00022741"/>
    </source>
</evidence>
<proteinExistence type="inferred from homology"/>
<organism evidence="6 7">
    <name type="scientific">Corynebacterium felinum</name>
    <dbReference type="NCBI Taxonomy" id="131318"/>
    <lineage>
        <taxon>Bacteria</taxon>
        <taxon>Bacillati</taxon>
        <taxon>Actinomycetota</taxon>
        <taxon>Actinomycetes</taxon>
        <taxon>Mycobacteriales</taxon>
        <taxon>Corynebacteriaceae</taxon>
        <taxon>Corynebacterium</taxon>
    </lineage>
</organism>
<dbReference type="PROSITE" id="PS50893">
    <property type="entry name" value="ABC_TRANSPORTER_2"/>
    <property type="match status" value="1"/>
</dbReference>
<accession>A0ABU2B587</accession>
<evidence type="ECO:0000259" key="5">
    <source>
        <dbReference type="PROSITE" id="PS50893"/>
    </source>
</evidence>
<reference evidence="6 7" key="1">
    <citation type="submission" date="2023-07" db="EMBL/GenBank/DDBJ databases">
        <title>Sequencing the genomes of 1000 actinobacteria strains.</title>
        <authorList>
            <person name="Klenk H.-P."/>
        </authorList>
    </citation>
    <scope>NUCLEOTIDE SEQUENCE [LARGE SCALE GENOMIC DNA]</scope>
    <source>
        <strain evidence="6 7">DSM 44508</strain>
    </source>
</reference>
<dbReference type="GO" id="GO:0005524">
    <property type="term" value="F:ATP binding"/>
    <property type="evidence" value="ECO:0007669"/>
    <property type="project" value="UniProtKB-KW"/>
</dbReference>
<evidence type="ECO:0000256" key="1">
    <source>
        <dbReference type="ARBA" id="ARBA00005417"/>
    </source>
</evidence>
<dbReference type="PANTHER" id="PTHR42734:SF5">
    <property type="entry name" value="IRON TRANSPORT SYSTEM ATP-BINDING PROTEIN HI_0361-RELATED"/>
    <property type="match status" value="1"/>
</dbReference>
<comment type="similarity">
    <text evidence="1">Belongs to the ABC transporter superfamily.</text>
</comment>
<keyword evidence="7" id="KW-1185">Reference proteome</keyword>
<dbReference type="RefSeq" id="WP_277104880.1">
    <property type="nucleotide sequence ID" value="NZ_BAAAJS010000023.1"/>
</dbReference>
<evidence type="ECO:0000313" key="6">
    <source>
        <dbReference type="EMBL" id="MDR7353784.1"/>
    </source>
</evidence>
<dbReference type="SMART" id="SM00382">
    <property type="entry name" value="AAA"/>
    <property type="match status" value="1"/>
</dbReference>
<evidence type="ECO:0000256" key="4">
    <source>
        <dbReference type="ARBA" id="ARBA00022840"/>
    </source>
</evidence>
<dbReference type="Pfam" id="PF00005">
    <property type="entry name" value="ABC_tran"/>
    <property type="match status" value="1"/>
</dbReference>
<protein>
    <submittedName>
        <fullName evidence="6">Zinc/manganese transport system ATP-binding protein</fullName>
    </submittedName>
</protein>
<comment type="caution">
    <text evidence="6">The sequence shown here is derived from an EMBL/GenBank/DDBJ whole genome shotgun (WGS) entry which is preliminary data.</text>
</comment>